<evidence type="ECO:0000256" key="4">
    <source>
        <dbReference type="SAM" id="MobiDB-lite"/>
    </source>
</evidence>
<organism evidence="6 7">
    <name type="scientific">Facklamia lactis</name>
    <dbReference type="NCBI Taxonomy" id="2749967"/>
    <lineage>
        <taxon>Bacteria</taxon>
        <taxon>Bacillati</taxon>
        <taxon>Bacillota</taxon>
        <taxon>Bacilli</taxon>
        <taxon>Lactobacillales</taxon>
        <taxon>Aerococcaceae</taxon>
        <taxon>Facklamia</taxon>
    </lineage>
</organism>
<sequence length="499" mass="54991">MSEFLENNEMNEEVEATEVEETKVENGEVEAEDTVETVAEEAAEETIETVASEETEEVHEVTDSDSMTTMADALDSVLEIKKGDTVTADVLAFDEDNQVRVAIKNSGGLEGVIPLKELAATRVEDPSEVVSIGDEIELVVLKPIKDKENGNFLLSKTQLEAKKVWADIKEIAERGETIEAPVKEIVKGGLVVDAGVRGFVPASMVEDYFVDDFSPYKGQTLEFKIVEIDADENRLILSHKEIAREKREAERTERMGQLEEDSIIEGKVARLTNFGAFIDLGGVDGLVHISRIAHEHVKHPSDKLTVGEVINVKVLSVDEEEGRISLSIKDTLAGPWDDIEEKAPEGSVHKGIVKRLTNFGAFVEVFPGVEGLVHISQIAHEHIATPEDRLTEGQEVDVKVLSADPEAQRLSLSIKTLLEKPEGFEEKQDEISRPTNDPHTRKPKQNNRNTQSRSQAKNHNQSSKNTSSSINDSASEGSFTLGDMLGSDAFKNLQEDTEN</sequence>
<feature type="region of interest" description="Disordered" evidence="4">
    <location>
        <begin position="1"/>
        <end position="35"/>
    </location>
</feature>
<evidence type="ECO:0000256" key="3">
    <source>
        <dbReference type="ARBA" id="ARBA00023274"/>
    </source>
</evidence>
<comment type="caution">
    <text evidence="6">The sequence shown here is derived from an EMBL/GenBank/DDBJ whole genome shotgun (WGS) entry which is preliminary data.</text>
</comment>
<evidence type="ECO:0000256" key="2">
    <source>
        <dbReference type="ARBA" id="ARBA00022980"/>
    </source>
</evidence>
<dbReference type="CDD" id="cd05688">
    <property type="entry name" value="S1_RPS1_repeat_ec3"/>
    <property type="match status" value="1"/>
</dbReference>
<dbReference type="InterPro" id="IPR012340">
    <property type="entry name" value="NA-bd_OB-fold"/>
</dbReference>
<keyword evidence="7" id="KW-1185">Reference proteome</keyword>
<dbReference type="Gene3D" id="2.40.50.140">
    <property type="entry name" value="Nucleic acid-binding proteins"/>
    <property type="match status" value="4"/>
</dbReference>
<feature type="domain" description="S1 motif" evidence="5">
    <location>
        <begin position="346"/>
        <end position="415"/>
    </location>
</feature>
<feature type="domain" description="S1 motif" evidence="5">
    <location>
        <begin position="175"/>
        <end position="240"/>
    </location>
</feature>
<dbReference type="InterPro" id="IPR003029">
    <property type="entry name" value="S1_domain"/>
</dbReference>
<protein>
    <submittedName>
        <fullName evidence="6">30S ribosomal protein S1</fullName>
    </submittedName>
</protein>
<evidence type="ECO:0000256" key="1">
    <source>
        <dbReference type="ARBA" id="ARBA00006767"/>
    </source>
</evidence>
<comment type="similarity">
    <text evidence="1">Belongs to the bacterial ribosomal protein bS1 family.</text>
</comment>
<evidence type="ECO:0000259" key="5">
    <source>
        <dbReference type="PROSITE" id="PS50126"/>
    </source>
</evidence>
<dbReference type="SUPFAM" id="SSF50249">
    <property type="entry name" value="Nucleic acid-binding proteins"/>
    <property type="match status" value="4"/>
</dbReference>
<dbReference type="GO" id="GO:0005840">
    <property type="term" value="C:ribosome"/>
    <property type="evidence" value="ECO:0007669"/>
    <property type="project" value="UniProtKB-KW"/>
</dbReference>
<reference evidence="6 7" key="1">
    <citation type="submission" date="2020-07" db="EMBL/GenBank/DDBJ databases">
        <title>Facklamia lactis sp. nov., isolated from raw milk.</title>
        <authorList>
            <person name="Doll E.V."/>
            <person name="Huptas C."/>
            <person name="Staib L."/>
            <person name="Wenning M."/>
            <person name="Scherer S."/>
        </authorList>
    </citation>
    <scope>NUCLEOTIDE SEQUENCE [LARGE SCALE GENOMIC DNA]</scope>
    <source>
        <strain evidence="6 7">DSM 111018</strain>
    </source>
</reference>
<dbReference type="PANTHER" id="PTHR10724:SF7">
    <property type="entry name" value="SMALL RIBOSOMAL SUBUNIT PROTEIN BS1C"/>
    <property type="match status" value="1"/>
</dbReference>
<feature type="domain" description="S1 motif" evidence="5">
    <location>
        <begin position="261"/>
        <end position="329"/>
    </location>
</feature>
<feature type="compositionally biased region" description="Low complexity" evidence="4">
    <location>
        <begin position="458"/>
        <end position="475"/>
    </location>
</feature>
<dbReference type="Proteomes" id="UP000721415">
    <property type="component" value="Unassembled WGS sequence"/>
</dbReference>
<feature type="compositionally biased region" description="Polar residues" evidence="4">
    <location>
        <begin position="446"/>
        <end position="457"/>
    </location>
</feature>
<feature type="domain" description="S1 motif" evidence="5">
    <location>
        <begin position="83"/>
        <end position="157"/>
    </location>
</feature>
<keyword evidence="3" id="KW-0687">Ribonucleoprotein</keyword>
<proteinExistence type="inferred from homology"/>
<evidence type="ECO:0000313" key="6">
    <source>
        <dbReference type="EMBL" id="MBG9985477.1"/>
    </source>
</evidence>
<feature type="region of interest" description="Disordered" evidence="4">
    <location>
        <begin position="421"/>
        <end position="484"/>
    </location>
</feature>
<feature type="compositionally biased region" description="Acidic residues" evidence="4">
    <location>
        <begin position="9"/>
        <end position="19"/>
    </location>
</feature>
<name>A0ABS0LMX3_9LACT</name>
<dbReference type="Pfam" id="PF00575">
    <property type="entry name" value="S1"/>
    <property type="match status" value="4"/>
</dbReference>
<dbReference type="SMART" id="SM00316">
    <property type="entry name" value="S1"/>
    <property type="match status" value="4"/>
</dbReference>
<dbReference type="EMBL" id="JACBXQ010000001">
    <property type="protein sequence ID" value="MBG9985477.1"/>
    <property type="molecule type" value="Genomic_DNA"/>
</dbReference>
<keyword evidence="2 6" id="KW-0689">Ribosomal protein</keyword>
<accession>A0ABS0LMX3</accession>
<dbReference type="CDD" id="cd04465">
    <property type="entry name" value="S1_RPS1_repeat_ec2_hs2"/>
    <property type="match status" value="1"/>
</dbReference>
<dbReference type="NCBIfam" id="NF005208">
    <property type="entry name" value="PRK06676.1"/>
    <property type="match status" value="1"/>
</dbReference>
<evidence type="ECO:0000313" key="7">
    <source>
        <dbReference type="Proteomes" id="UP000721415"/>
    </source>
</evidence>
<feature type="compositionally biased region" description="Basic and acidic residues" evidence="4">
    <location>
        <begin position="421"/>
        <end position="440"/>
    </location>
</feature>
<dbReference type="PANTHER" id="PTHR10724">
    <property type="entry name" value="30S RIBOSOMAL PROTEIN S1"/>
    <property type="match status" value="1"/>
</dbReference>
<dbReference type="InterPro" id="IPR050437">
    <property type="entry name" value="Ribos_protein_bS1-like"/>
</dbReference>
<gene>
    <name evidence="6" type="primary">rpsA</name>
    <name evidence="6" type="ORF">HZY91_01045</name>
</gene>
<dbReference type="InterPro" id="IPR035104">
    <property type="entry name" value="Ribosomal_protein_S1-like"/>
</dbReference>
<dbReference type="PROSITE" id="PS50126">
    <property type="entry name" value="S1"/>
    <property type="match status" value="4"/>
</dbReference>
<dbReference type="PRINTS" id="PR00681">
    <property type="entry name" value="RIBOSOMALS1"/>
</dbReference>